<reference evidence="2" key="1">
    <citation type="journal article" date="2014" name="Sci. Data">
        <title>Genomes of diverse isolates of the marine cyanobacterium Prochlorococcus.</title>
        <authorList>
            <person name="Biller S."/>
            <person name="Berube P."/>
            <person name="Thompson J."/>
            <person name="Kelly L."/>
            <person name="Roggensack S."/>
            <person name="Awad L."/>
            <person name="Roache-Johnson K."/>
            <person name="Ding H."/>
            <person name="Giovannoni S.J."/>
            <person name="Moore L.R."/>
            <person name="Chisholm S.W."/>
        </authorList>
    </citation>
    <scope>NUCLEOTIDE SEQUENCE [LARGE SCALE GENOMIC DNA]</scope>
    <source>
        <strain evidence="2">PAC1</strain>
    </source>
</reference>
<organism evidence="1 2">
    <name type="scientific">Prochlorococcus marinus str. PAC1</name>
    <dbReference type="NCBI Taxonomy" id="59924"/>
    <lineage>
        <taxon>Bacteria</taxon>
        <taxon>Bacillati</taxon>
        <taxon>Cyanobacteriota</taxon>
        <taxon>Cyanophyceae</taxon>
        <taxon>Synechococcales</taxon>
        <taxon>Prochlorococcaceae</taxon>
        <taxon>Prochlorococcus</taxon>
    </lineage>
</organism>
<dbReference type="Proteomes" id="UP000030392">
    <property type="component" value="Unassembled WGS sequence"/>
</dbReference>
<comment type="caution">
    <text evidence="1">The sequence shown here is derived from an EMBL/GenBank/DDBJ whole genome shotgun (WGS) entry which is preliminary data.</text>
</comment>
<sequence length="47" mass="5532">MLEKSKKMLITEESVSHWSFFGEHLWLFSGRKVWLGNVSKSLLHVND</sequence>
<dbReference type="AlphaFoldDB" id="A0A0A2C3P1"/>
<protein>
    <submittedName>
        <fullName evidence="1">Uncharacterized protein</fullName>
    </submittedName>
</protein>
<accession>A0A0A2C3P1</accession>
<dbReference type="EMBL" id="JNAX01000015">
    <property type="protein sequence ID" value="KGG19274.1"/>
    <property type="molecule type" value="Genomic_DNA"/>
</dbReference>
<name>A0A0A2C3P1_PROMR</name>
<evidence type="ECO:0000313" key="1">
    <source>
        <dbReference type="EMBL" id="KGG19274.1"/>
    </source>
</evidence>
<evidence type="ECO:0000313" key="2">
    <source>
        <dbReference type="Proteomes" id="UP000030392"/>
    </source>
</evidence>
<proteinExistence type="predicted"/>
<gene>
    <name evidence="1" type="ORF">EV03_1654</name>
</gene>